<evidence type="ECO:0000313" key="2">
    <source>
        <dbReference type="Proteomes" id="UP000076858"/>
    </source>
</evidence>
<evidence type="ECO:0000313" key="1">
    <source>
        <dbReference type="EMBL" id="KZR96938.1"/>
    </source>
</evidence>
<proteinExistence type="predicted"/>
<comment type="caution">
    <text evidence="1">The sequence shown here is derived from an EMBL/GenBank/DDBJ whole genome shotgun (WGS) entry which is preliminary data.</text>
</comment>
<keyword evidence="2" id="KW-1185">Reference proteome</keyword>
<gene>
    <name evidence="1" type="ORF">APZ42_008448</name>
</gene>
<dbReference type="EMBL" id="LRGB01023192">
    <property type="protein sequence ID" value="KZR96938.1"/>
    <property type="molecule type" value="Genomic_DNA"/>
</dbReference>
<organism evidence="1 2">
    <name type="scientific">Daphnia magna</name>
    <dbReference type="NCBI Taxonomy" id="35525"/>
    <lineage>
        <taxon>Eukaryota</taxon>
        <taxon>Metazoa</taxon>
        <taxon>Ecdysozoa</taxon>
        <taxon>Arthropoda</taxon>
        <taxon>Crustacea</taxon>
        <taxon>Branchiopoda</taxon>
        <taxon>Diplostraca</taxon>
        <taxon>Cladocera</taxon>
        <taxon>Anomopoda</taxon>
        <taxon>Daphniidae</taxon>
        <taxon>Daphnia</taxon>
    </lineage>
</organism>
<accession>A0A164EML2</accession>
<protein>
    <submittedName>
        <fullName evidence="1">Uncharacterized protein</fullName>
    </submittedName>
</protein>
<sequence length="44" mass="4927">MPSPLQFSRIDVQNKTDIFIPIIVTTIRLLSKGGGKRRFAIGQI</sequence>
<name>A0A164EML2_9CRUS</name>
<reference evidence="1 2" key="1">
    <citation type="submission" date="2016-03" db="EMBL/GenBank/DDBJ databases">
        <title>EvidentialGene: Evidence-directed Construction of Genes on Genomes.</title>
        <authorList>
            <person name="Gilbert D.G."/>
            <person name="Choi J.-H."/>
            <person name="Mockaitis K."/>
            <person name="Colbourne J."/>
            <person name="Pfrender M."/>
        </authorList>
    </citation>
    <scope>NUCLEOTIDE SEQUENCE [LARGE SCALE GENOMIC DNA]</scope>
    <source>
        <strain evidence="1 2">Xinb3</strain>
        <tissue evidence="1">Complete organism</tissue>
    </source>
</reference>
<dbReference type="AlphaFoldDB" id="A0A164EML2"/>
<dbReference type="Proteomes" id="UP000076858">
    <property type="component" value="Unassembled WGS sequence"/>
</dbReference>